<dbReference type="Proteomes" id="UP001430377">
    <property type="component" value="Unassembled WGS sequence"/>
</dbReference>
<evidence type="ECO:0000259" key="1">
    <source>
        <dbReference type="Pfam" id="PF03551"/>
    </source>
</evidence>
<proteinExistence type="predicted"/>
<name>A0AAW4PWI9_9EURY</name>
<dbReference type="InterPro" id="IPR036388">
    <property type="entry name" value="WH-like_DNA-bd_sf"/>
</dbReference>
<reference evidence="2 3" key="1">
    <citation type="submission" date="2021-06" db="EMBL/GenBank/DDBJ databases">
        <title>Halomicroarcula sp. a new haloarchaeum isolated from saline soil.</title>
        <authorList>
            <person name="Duran-Viseras A."/>
            <person name="Sanchez-Porro C."/>
            <person name="Ventosa A."/>
        </authorList>
    </citation>
    <scope>NUCLEOTIDE SEQUENCE [LARGE SCALE GENOMIC DNA]</scope>
    <source>
        <strain evidence="2 3">F13</strain>
    </source>
</reference>
<dbReference type="SUPFAM" id="SSF46785">
    <property type="entry name" value="Winged helix' DNA-binding domain"/>
    <property type="match status" value="1"/>
</dbReference>
<dbReference type="Pfam" id="PF03551">
    <property type="entry name" value="PadR"/>
    <property type="match status" value="1"/>
</dbReference>
<organism evidence="2 3">
    <name type="scientific">Haloarcula rubra</name>
    <dbReference type="NCBI Taxonomy" id="2487747"/>
    <lineage>
        <taxon>Archaea</taxon>
        <taxon>Methanobacteriati</taxon>
        <taxon>Methanobacteriota</taxon>
        <taxon>Stenosarchaea group</taxon>
        <taxon>Halobacteria</taxon>
        <taxon>Halobacteriales</taxon>
        <taxon>Haloarculaceae</taxon>
        <taxon>Haloarcula</taxon>
    </lineage>
</organism>
<accession>A0AAW4PWI9</accession>
<dbReference type="AlphaFoldDB" id="A0AAW4PWI9"/>
<comment type="caution">
    <text evidence="2">The sequence shown here is derived from an EMBL/GenBank/DDBJ whole genome shotgun (WGS) entry which is preliminary data.</text>
</comment>
<dbReference type="EMBL" id="RKLR01000015">
    <property type="protein sequence ID" value="MBX0325549.1"/>
    <property type="molecule type" value="Genomic_DNA"/>
</dbReference>
<gene>
    <name evidence="2" type="ORF">EGH21_21215</name>
</gene>
<evidence type="ECO:0000313" key="2">
    <source>
        <dbReference type="EMBL" id="MBX0325549.1"/>
    </source>
</evidence>
<dbReference type="RefSeq" id="WP_220620410.1">
    <property type="nucleotide sequence ID" value="NZ_RKLR01000015.1"/>
</dbReference>
<evidence type="ECO:0000313" key="3">
    <source>
        <dbReference type="Proteomes" id="UP001430377"/>
    </source>
</evidence>
<dbReference type="Gene3D" id="1.10.10.10">
    <property type="entry name" value="Winged helix-like DNA-binding domain superfamily/Winged helix DNA-binding domain"/>
    <property type="match status" value="1"/>
</dbReference>
<feature type="domain" description="Transcription regulator PadR N-terminal" evidence="1">
    <location>
        <begin position="14"/>
        <end position="77"/>
    </location>
</feature>
<dbReference type="InterPro" id="IPR005149">
    <property type="entry name" value="Tscrpt_reg_PadR_N"/>
</dbReference>
<protein>
    <submittedName>
        <fullName evidence="2">PadR family transcriptional regulator</fullName>
    </submittedName>
</protein>
<sequence>MDGLTGFQRDILYALVGLESPHGLAVQAELDEYYSESVTRGRLYANLDELVDRGFVHKERQTDRSNQYTLTDHGVRAIVAHRRWTEQQLLDALQRGGQ</sequence>
<dbReference type="InterPro" id="IPR036390">
    <property type="entry name" value="WH_DNA-bd_sf"/>
</dbReference>
<keyword evidence="3" id="KW-1185">Reference proteome</keyword>